<keyword evidence="2" id="KW-0418">Kinase</keyword>
<dbReference type="InterPro" id="IPR013783">
    <property type="entry name" value="Ig-like_fold"/>
</dbReference>
<comment type="caution">
    <text evidence="5">The sequence shown here is derived from an EMBL/GenBank/DDBJ whole genome shotgun (WGS) entry which is preliminary data.</text>
</comment>
<feature type="domain" description="Histidine kinase/HSP90-like ATPase" evidence="4">
    <location>
        <begin position="947"/>
        <end position="1040"/>
    </location>
</feature>
<keyword evidence="1" id="KW-0808">Transferase</keyword>
<organism evidence="5 6">
    <name type="scientific">Edaphobacter modestus</name>
    <dbReference type="NCBI Taxonomy" id="388466"/>
    <lineage>
        <taxon>Bacteria</taxon>
        <taxon>Pseudomonadati</taxon>
        <taxon>Acidobacteriota</taxon>
        <taxon>Terriglobia</taxon>
        <taxon>Terriglobales</taxon>
        <taxon>Acidobacteriaceae</taxon>
        <taxon>Edaphobacter</taxon>
    </lineage>
</organism>
<dbReference type="Pfam" id="PF07494">
    <property type="entry name" value="Reg_prop"/>
    <property type="match status" value="6"/>
</dbReference>
<dbReference type="InterPro" id="IPR050482">
    <property type="entry name" value="Sensor_HK_TwoCompSys"/>
</dbReference>
<dbReference type="InterPro" id="IPR011123">
    <property type="entry name" value="Y_Y_Y"/>
</dbReference>
<dbReference type="GO" id="GO:0016020">
    <property type="term" value="C:membrane"/>
    <property type="evidence" value="ECO:0007669"/>
    <property type="project" value="InterPro"/>
</dbReference>
<evidence type="ECO:0000256" key="3">
    <source>
        <dbReference type="ARBA" id="ARBA00023012"/>
    </source>
</evidence>
<dbReference type="SUPFAM" id="SSF55874">
    <property type="entry name" value="ATPase domain of HSP90 chaperone/DNA topoisomerase II/histidine kinase"/>
    <property type="match status" value="1"/>
</dbReference>
<dbReference type="SMART" id="SM00387">
    <property type="entry name" value="HATPase_c"/>
    <property type="match status" value="1"/>
</dbReference>
<dbReference type="InterPro" id="IPR003594">
    <property type="entry name" value="HATPase_dom"/>
</dbReference>
<dbReference type="InterPro" id="IPR011712">
    <property type="entry name" value="Sig_transdc_His_kin_sub3_dim/P"/>
</dbReference>
<dbReference type="EMBL" id="SHKW01000003">
    <property type="protein sequence ID" value="RZU35204.1"/>
    <property type="molecule type" value="Genomic_DNA"/>
</dbReference>
<dbReference type="Gene3D" id="1.20.5.1930">
    <property type="match status" value="1"/>
</dbReference>
<dbReference type="Pfam" id="PF02518">
    <property type="entry name" value="HATPase_c"/>
    <property type="match status" value="1"/>
</dbReference>
<dbReference type="RefSeq" id="WP_130424438.1">
    <property type="nucleotide sequence ID" value="NZ_SHKW01000003.1"/>
</dbReference>
<dbReference type="GO" id="GO:0046983">
    <property type="term" value="F:protein dimerization activity"/>
    <property type="evidence" value="ECO:0007669"/>
    <property type="project" value="InterPro"/>
</dbReference>
<dbReference type="PANTHER" id="PTHR24421">
    <property type="entry name" value="NITRATE/NITRITE SENSOR PROTEIN NARX-RELATED"/>
    <property type="match status" value="1"/>
</dbReference>
<evidence type="ECO:0000259" key="4">
    <source>
        <dbReference type="SMART" id="SM00387"/>
    </source>
</evidence>
<keyword evidence="6" id="KW-1185">Reference proteome</keyword>
<evidence type="ECO:0000256" key="2">
    <source>
        <dbReference type="ARBA" id="ARBA00022777"/>
    </source>
</evidence>
<dbReference type="CDD" id="cd16917">
    <property type="entry name" value="HATPase_UhpB-NarQ-NarX-like"/>
    <property type="match status" value="1"/>
</dbReference>
<dbReference type="Pfam" id="PF07495">
    <property type="entry name" value="Y_Y_Y"/>
    <property type="match status" value="1"/>
</dbReference>
<proteinExistence type="predicted"/>
<dbReference type="SUPFAM" id="SSF63829">
    <property type="entry name" value="Calcium-dependent phosphotriesterase"/>
    <property type="match status" value="3"/>
</dbReference>
<dbReference type="Gene3D" id="2.60.40.10">
    <property type="entry name" value="Immunoglobulins"/>
    <property type="match status" value="1"/>
</dbReference>
<dbReference type="InterPro" id="IPR011110">
    <property type="entry name" value="Reg_prop"/>
</dbReference>
<evidence type="ECO:0000313" key="5">
    <source>
        <dbReference type="EMBL" id="RZU35204.1"/>
    </source>
</evidence>
<dbReference type="OrthoDB" id="9813394at2"/>
<dbReference type="PANTHER" id="PTHR24421:SF62">
    <property type="entry name" value="SENSORY TRANSDUCTION HISTIDINE KINASE"/>
    <property type="match status" value="1"/>
</dbReference>
<dbReference type="Gene3D" id="2.130.10.10">
    <property type="entry name" value="YVTN repeat-like/Quinoprotein amine dehydrogenase"/>
    <property type="match status" value="4"/>
</dbReference>
<gene>
    <name evidence="5" type="ORF">BDD14_5964</name>
</gene>
<dbReference type="Proteomes" id="UP000292958">
    <property type="component" value="Unassembled WGS sequence"/>
</dbReference>
<protein>
    <submittedName>
        <fullName evidence="5">Two component regulator with propeller domain</fullName>
    </submittedName>
</protein>
<name>A0A4Q7YEP0_9BACT</name>
<evidence type="ECO:0000313" key="6">
    <source>
        <dbReference type="Proteomes" id="UP000292958"/>
    </source>
</evidence>
<dbReference type="InterPro" id="IPR036890">
    <property type="entry name" value="HATPase_C_sf"/>
</dbReference>
<dbReference type="Gene3D" id="3.30.565.10">
    <property type="entry name" value="Histidine kinase-like ATPase, C-terminal domain"/>
    <property type="match status" value="1"/>
</dbReference>
<evidence type="ECO:0000256" key="1">
    <source>
        <dbReference type="ARBA" id="ARBA00022679"/>
    </source>
</evidence>
<keyword evidence="3" id="KW-0902">Two-component regulatory system</keyword>
<dbReference type="FunFam" id="2.60.40.10:FF:000791">
    <property type="entry name" value="Two-component system sensor histidine kinase/response regulator"/>
    <property type="match status" value="1"/>
</dbReference>
<dbReference type="AlphaFoldDB" id="A0A4Q7YEP0"/>
<dbReference type="InterPro" id="IPR015943">
    <property type="entry name" value="WD40/YVTN_repeat-like_dom_sf"/>
</dbReference>
<sequence length="1040" mass="116071">MVRHAKLIIALMLWALWGDLSLYADSPPSNVVTLPIQDSTDRVFVPISAGKETSHEWVGQILEDKQGFLWFSTRDGLDRYDGYQIQHYSPDPKDPITGVFVQKCCRYALYRDHAGKIWIGANESISEYDPETERFTHLPLPSGKLQGLVRNVSQDKGGIIWLASRRGLTRYNPVNGETARFLHNENDAGTLSSNFVRSSLETRDGTFWVATNESVDVFDRRTGRVTEHLPLRNPHQNQASTRNPYVRLLEDHSGVVWIASPRDGLAFIDPQHKKLTFVSLASGSEPQPGAWAIIEDRYGVLWVGTDRGLFQLDCARKHFVRYRNDPSDADSLPADWVLALFEDREGGIWVGTANAGVARVSDHPLPFKRYRRGKGVSELFGTNYVLSAYEESPGVVWAGTKGAINEIDLKTGRYAVRPIAENTEVASIAKDRSGQFWLGTFDGGLFRFAPATHQTVLYGHNARNNSGCGNNEVRALLVDHHGTVWAGAGAVLCSFDRAKNRFEIYKTGAPNSNEIDTLAEDAAGRLWIGSRHAGLSRFDPATGQFTSFRHSGAAGGLSSDGVTSILVDRSGTIWVGTLGGLNRLDVATGKFTVYMERDGLPSSSINGIAEDMRGDLWITTSYGLSHFSQISKTFFNYFRSDGVFDDLTGAWSGRSGKMLFGSYSGLTVLSPGDIEENRPSPLAVVLTTFRISDKPVPIGANSPLKRSISYTKSLMLSYNQNNLSFEFTALSYADPERTRYRYKLEGLERAWNEVASAQRFARYTSLAPGKYRFQVEGRTIHGNWSEKGAELSIVILPPWWSTWWFRTAWVLLIALAVRWAYHLRVGQLAHQLDLRFNERMRERTRIAQDLHDTLLQNIAGLCLQIGGLSKVVVTSPEAARERLKDLRQQGEECLREARQAVWNIRSLESEYVDLASALRESVEQLTAGTPVRSHFRAEGVAQSMPPELQEHLLRIGREAIINAVRHAHACEIEVQMIFEASSIRLRIADDGRGFDTQRAAELSGHFGLTTMRERAREINATIAISSKMNHGTVIEVKVSL</sequence>
<reference evidence="5 6" key="1">
    <citation type="submission" date="2019-02" db="EMBL/GenBank/DDBJ databases">
        <title>Genomic Encyclopedia of Archaeal and Bacterial Type Strains, Phase II (KMG-II): from individual species to whole genera.</title>
        <authorList>
            <person name="Goeker M."/>
        </authorList>
    </citation>
    <scope>NUCLEOTIDE SEQUENCE [LARGE SCALE GENOMIC DNA]</scope>
    <source>
        <strain evidence="5 6">DSM 18101</strain>
    </source>
</reference>
<dbReference type="Pfam" id="PF07730">
    <property type="entry name" value="HisKA_3"/>
    <property type="match status" value="1"/>
</dbReference>
<accession>A0A4Q7YEP0</accession>
<dbReference type="GO" id="GO:0000155">
    <property type="term" value="F:phosphorelay sensor kinase activity"/>
    <property type="evidence" value="ECO:0007669"/>
    <property type="project" value="InterPro"/>
</dbReference>